<evidence type="ECO:0000256" key="5">
    <source>
        <dbReference type="ARBA" id="ARBA00022842"/>
    </source>
</evidence>
<gene>
    <name evidence="8" type="primary">mobA</name>
    <name evidence="10" type="ORF">SAMN04488082_10822</name>
</gene>
<dbReference type="EMBL" id="FORX01000008">
    <property type="protein sequence ID" value="SFJ83503.1"/>
    <property type="molecule type" value="Genomic_DNA"/>
</dbReference>
<evidence type="ECO:0000256" key="4">
    <source>
        <dbReference type="ARBA" id="ARBA00022741"/>
    </source>
</evidence>
<keyword evidence="6 8" id="KW-0342">GTP-binding</keyword>
<dbReference type="HAMAP" id="MF_00316">
    <property type="entry name" value="MobA"/>
    <property type="match status" value="1"/>
</dbReference>
<dbReference type="GO" id="GO:0005737">
    <property type="term" value="C:cytoplasm"/>
    <property type="evidence" value="ECO:0007669"/>
    <property type="project" value="UniProtKB-SubCell"/>
</dbReference>
<evidence type="ECO:0000259" key="9">
    <source>
        <dbReference type="Pfam" id="PF12804"/>
    </source>
</evidence>
<evidence type="ECO:0000256" key="3">
    <source>
        <dbReference type="ARBA" id="ARBA00022723"/>
    </source>
</evidence>
<keyword evidence="4 8" id="KW-0547">Nucleotide-binding</keyword>
<sequence>MAAAPRIGPECGRTETPANQKYRARCLSAADRGTGKIMIGLVLAGGKSSRLGQDKTRVVHEGQTLLTRTATLLQRHVDKVYVSCRQTIDVGGPWPVITDETERIGPAGGIITALRKFREPIFVLACDLPFMEDGIIERLMAAREERPRHCVLTTWQLKDTGFIENLVAIYEPQALPLLEEGVSQGLFKLSRLIPAELRHTVIYTEDERRIFFNVNYPTDLEQLQGR</sequence>
<proteinExistence type="inferred from homology"/>
<dbReference type="SUPFAM" id="SSF53448">
    <property type="entry name" value="Nucleotide-diphospho-sugar transferases"/>
    <property type="match status" value="1"/>
</dbReference>
<dbReference type="GO" id="GO:0046872">
    <property type="term" value="F:metal ion binding"/>
    <property type="evidence" value="ECO:0007669"/>
    <property type="project" value="UniProtKB-KW"/>
</dbReference>
<protein>
    <recommendedName>
        <fullName evidence="8">Probable molybdenum cofactor guanylyltransferase</fullName>
        <shortName evidence="8">MoCo guanylyltransferase</shortName>
        <ecNumber evidence="8">2.7.7.77</ecNumber>
    </recommendedName>
    <alternativeName>
        <fullName evidence="8">GTP:molybdopterin guanylyltransferase</fullName>
    </alternativeName>
    <alternativeName>
        <fullName evidence="8">Mo-MPT guanylyltransferase</fullName>
    </alternativeName>
    <alternativeName>
        <fullName evidence="8">Molybdopterin guanylyltransferase</fullName>
    </alternativeName>
    <alternativeName>
        <fullName evidence="8">Molybdopterin-guanine dinucleotide synthase</fullName>
        <shortName evidence="8">MGD synthase</shortName>
    </alternativeName>
</protein>
<dbReference type="AlphaFoldDB" id="A0A1I3ULC9"/>
<dbReference type="STRING" id="52560.SAMN04488082_10822"/>
<evidence type="ECO:0000313" key="11">
    <source>
        <dbReference type="Proteomes" id="UP000198635"/>
    </source>
</evidence>
<dbReference type="GO" id="GO:0061603">
    <property type="term" value="F:molybdenum cofactor guanylyltransferase activity"/>
    <property type="evidence" value="ECO:0007669"/>
    <property type="project" value="UniProtKB-EC"/>
</dbReference>
<evidence type="ECO:0000256" key="2">
    <source>
        <dbReference type="ARBA" id="ARBA00022679"/>
    </source>
</evidence>
<comment type="domain">
    <text evidence="8">The N-terminal domain determines nucleotide recognition and specific binding, while the C-terminal domain determines the specific binding to the target protein.</text>
</comment>
<dbReference type="GO" id="GO:0005525">
    <property type="term" value="F:GTP binding"/>
    <property type="evidence" value="ECO:0007669"/>
    <property type="project" value="UniProtKB-UniRule"/>
</dbReference>
<evidence type="ECO:0000256" key="1">
    <source>
        <dbReference type="ARBA" id="ARBA00022490"/>
    </source>
</evidence>
<dbReference type="Proteomes" id="UP000198635">
    <property type="component" value="Unassembled WGS sequence"/>
</dbReference>
<reference evidence="11" key="1">
    <citation type="submission" date="2016-10" db="EMBL/GenBank/DDBJ databases">
        <authorList>
            <person name="Varghese N."/>
            <person name="Submissions S."/>
        </authorList>
    </citation>
    <scope>NUCLEOTIDE SEQUENCE [LARGE SCALE GENOMIC DNA]</scope>
    <source>
        <strain evidence="11">DSM 5918</strain>
    </source>
</reference>
<dbReference type="CDD" id="cd02503">
    <property type="entry name" value="MobA"/>
    <property type="match status" value="1"/>
</dbReference>
<dbReference type="Pfam" id="PF12804">
    <property type="entry name" value="NTP_transf_3"/>
    <property type="match status" value="1"/>
</dbReference>
<comment type="caution">
    <text evidence="8">Lacks conserved residue(s) required for the propagation of feature annotation.</text>
</comment>
<dbReference type="PANTHER" id="PTHR19136:SF81">
    <property type="entry name" value="MOLYBDENUM COFACTOR GUANYLYLTRANSFERASE"/>
    <property type="match status" value="1"/>
</dbReference>
<evidence type="ECO:0000256" key="6">
    <source>
        <dbReference type="ARBA" id="ARBA00023134"/>
    </source>
</evidence>
<organism evidence="10 11">
    <name type="scientific">Desulfomicrobium apsheronum</name>
    <dbReference type="NCBI Taxonomy" id="52560"/>
    <lineage>
        <taxon>Bacteria</taxon>
        <taxon>Pseudomonadati</taxon>
        <taxon>Thermodesulfobacteriota</taxon>
        <taxon>Desulfovibrionia</taxon>
        <taxon>Desulfovibrionales</taxon>
        <taxon>Desulfomicrobiaceae</taxon>
        <taxon>Desulfomicrobium</taxon>
    </lineage>
</organism>
<comment type="similarity">
    <text evidence="8">Belongs to the MobA family.</text>
</comment>
<feature type="domain" description="MobA-like NTP transferase" evidence="9">
    <location>
        <begin position="40"/>
        <end position="182"/>
    </location>
</feature>
<evidence type="ECO:0000313" key="10">
    <source>
        <dbReference type="EMBL" id="SFJ83503.1"/>
    </source>
</evidence>
<dbReference type="EC" id="2.7.7.77" evidence="8"/>
<keyword evidence="2 8" id="KW-0808">Transferase</keyword>
<comment type="cofactor">
    <cofactor evidence="8">
        <name>Mg(2+)</name>
        <dbReference type="ChEBI" id="CHEBI:18420"/>
    </cofactor>
</comment>
<name>A0A1I3ULC9_9BACT</name>
<keyword evidence="11" id="KW-1185">Reference proteome</keyword>
<accession>A0A1I3ULC9</accession>
<evidence type="ECO:0000256" key="8">
    <source>
        <dbReference type="HAMAP-Rule" id="MF_00316"/>
    </source>
</evidence>
<keyword evidence="7 8" id="KW-0501">Molybdenum cofactor biosynthesis</keyword>
<dbReference type="InterPro" id="IPR013482">
    <property type="entry name" value="Molybde_CF_guanTrfase"/>
</dbReference>
<feature type="binding site" evidence="8">
    <location>
        <position position="127"/>
    </location>
    <ligand>
        <name>GTP</name>
        <dbReference type="ChEBI" id="CHEBI:37565"/>
    </ligand>
</feature>
<comment type="catalytic activity">
    <reaction evidence="8">
        <text>Mo-molybdopterin + GTP + H(+) = Mo-molybdopterin guanine dinucleotide + diphosphate</text>
        <dbReference type="Rhea" id="RHEA:34243"/>
        <dbReference type="ChEBI" id="CHEBI:15378"/>
        <dbReference type="ChEBI" id="CHEBI:33019"/>
        <dbReference type="ChEBI" id="CHEBI:37565"/>
        <dbReference type="ChEBI" id="CHEBI:71302"/>
        <dbReference type="ChEBI" id="CHEBI:71310"/>
        <dbReference type="EC" id="2.7.7.77"/>
    </reaction>
</comment>
<dbReference type="InterPro" id="IPR029044">
    <property type="entry name" value="Nucleotide-diphossugar_trans"/>
</dbReference>
<evidence type="ECO:0000256" key="7">
    <source>
        <dbReference type="ARBA" id="ARBA00023150"/>
    </source>
</evidence>
<dbReference type="PANTHER" id="PTHR19136">
    <property type="entry name" value="MOLYBDENUM COFACTOR GUANYLYLTRANSFERASE"/>
    <property type="match status" value="1"/>
</dbReference>
<feature type="binding site" evidence="8">
    <location>
        <position position="99"/>
    </location>
    <ligand>
        <name>GTP</name>
        <dbReference type="ChEBI" id="CHEBI:37565"/>
    </ligand>
</feature>
<dbReference type="InterPro" id="IPR025877">
    <property type="entry name" value="MobA-like_NTP_Trfase"/>
</dbReference>
<feature type="binding site" evidence="8">
    <location>
        <position position="55"/>
    </location>
    <ligand>
        <name>GTP</name>
        <dbReference type="ChEBI" id="CHEBI:37565"/>
    </ligand>
</feature>
<feature type="binding site" evidence="8">
    <location>
        <begin position="43"/>
        <end position="45"/>
    </location>
    <ligand>
        <name>GTP</name>
        <dbReference type="ChEBI" id="CHEBI:37565"/>
    </ligand>
</feature>
<comment type="function">
    <text evidence="8">Transfers a GMP moiety from GTP to Mo-molybdopterin (Mo-MPT) cofactor (Moco or molybdenum cofactor) to form Mo-molybdopterin guanine dinucleotide (Mo-MGD) cofactor.</text>
</comment>
<dbReference type="GO" id="GO:0006777">
    <property type="term" value="P:Mo-molybdopterin cofactor biosynthetic process"/>
    <property type="evidence" value="ECO:0007669"/>
    <property type="project" value="UniProtKB-KW"/>
</dbReference>
<keyword evidence="3 8" id="KW-0479">Metal-binding</keyword>
<comment type="subcellular location">
    <subcellularLocation>
        <location evidence="8">Cytoplasm</location>
    </subcellularLocation>
</comment>
<feature type="binding site" evidence="8">
    <location>
        <position position="127"/>
    </location>
    <ligand>
        <name>Mg(2+)</name>
        <dbReference type="ChEBI" id="CHEBI:18420"/>
    </ligand>
</feature>
<keyword evidence="1 8" id="KW-0963">Cytoplasm</keyword>
<keyword evidence="5 8" id="KW-0460">Magnesium</keyword>
<dbReference type="Gene3D" id="3.90.550.10">
    <property type="entry name" value="Spore Coat Polysaccharide Biosynthesis Protein SpsA, Chain A"/>
    <property type="match status" value="1"/>
</dbReference>